<dbReference type="PROSITE" id="PS00211">
    <property type="entry name" value="ABC_TRANSPORTER_1"/>
    <property type="match status" value="1"/>
</dbReference>
<evidence type="ECO:0000256" key="2">
    <source>
        <dbReference type="ARBA" id="ARBA00022741"/>
    </source>
</evidence>
<comment type="similarity">
    <text evidence="4">Belongs to the ABC transporter superfamily. Macrolide exporter (TC 3.A.1.122) family.</text>
</comment>
<dbReference type="GO" id="GO:0005524">
    <property type="term" value="F:ATP binding"/>
    <property type="evidence" value="ECO:0007669"/>
    <property type="project" value="UniProtKB-KW"/>
</dbReference>
<dbReference type="GO" id="GO:0022857">
    <property type="term" value="F:transmembrane transporter activity"/>
    <property type="evidence" value="ECO:0007669"/>
    <property type="project" value="UniProtKB-ARBA"/>
</dbReference>
<evidence type="ECO:0000256" key="3">
    <source>
        <dbReference type="ARBA" id="ARBA00022840"/>
    </source>
</evidence>
<organism evidence="6 7">
    <name type="scientific">Longibacter salinarum</name>
    <dbReference type="NCBI Taxonomy" id="1850348"/>
    <lineage>
        <taxon>Bacteria</taxon>
        <taxon>Pseudomonadati</taxon>
        <taxon>Rhodothermota</taxon>
        <taxon>Rhodothermia</taxon>
        <taxon>Rhodothermales</taxon>
        <taxon>Salisaetaceae</taxon>
        <taxon>Longibacter</taxon>
    </lineage>
</organism>
<dbReference type="SMART" id="SM00382">
    <property type="entry name" value="AAA"/>
    <property type="match status" value="1"/>
</dbReference>
<dbReference type="GO" id="GO:0098796">
    <property type="term" value="C:membrane protein complex"/>
    <property type="evidence" value="ECO:0007669"/>
    <property type="project" value="UniProtKB-ARBA"/>
</dbReference>
<dbReference type="Proteomes" id="UP000220102">
    <property type="component" value="Unassembled WGS sequence"/>
</dbReference>
<dbReference type="PANTHER" id="PTHR24220:SF685">
    <property type="entry name" value="ABC TRANSPORTER RELATED"/>
    <property type="match status" value="1"/>
</dbReference>
<dbReference type="GO" id="GO:0005886">
    <property type="term" value="C:plasma membrane"/>
    <property type="evidence" value="ECO:0007669"/>
    <property type="project" value="TreeGrafter"/>
</dbReference>
<protein>
    <submittedName>
        <fullName evidence="6">ABC transporter ATP-binding protein</fullName>
    </submittedName>
</protein>
<comment type="caution">
    <text evidence="6">The sequence shown here is derived from an EMBL/GenBank/DDBJ whole genome shotgun (WGS) entry which is preliminary data.</text>
</comment>
<dbReference type="InterPro" id="IPR027417">
    <property type="entry name" value="P-loop_NTPase"/>
</dbReference>
<keyword evidence="2" id="KW-0547">Nucleotide-binding</keyword>
<evidence type="ECO:0000313" key="7">
    <source>
        <dbReference type="Proteomes" id="UP000220102"/>
    </source>
</evidence>
<sequence length="245" mass="26479">MDLSPSPASSMSTSTDGGLVLLDGITKSFQEGEHERTVLRDLHAEIQSGEFVVLMGRSGAGKSTLLNLISGIDLPTSGRVVIGDTDLTTLSETERTLFRREHIGFIFQSFNLISTLTVAENITLPLELAGRGDDKERAMDVLDRVGLADRADSFPDLLSGGEQQRVALARALAADPLLILADEPTGNLDYETGEQVMDVLTELVRDYGKTILIATHDRTLIAEADRCLTLHGGQLQDGVPDFVED</sequence>
<reference evidence="6 7" key="1">
    <citation type="submission" date="2017-10" db="EMBL/GenBank/DDBJ databases">
        <title>Draft genome of Longibacter Salinarum.</title>
        <authorList>
            <person name="Goh K.M."/>
            <person name="Shamsir M.S."/>
            <person name="Lim S.W."/>
        </authorList>
    </citation>
    <scope>NUCLEOTIDE SEQUENCE [LARGE SCALE GENOMIC DNA]</scope>
    <source>
        <strain evidence="6 7">KCTC 52045</strain>
    </source>
</reference>
<dbReference type="InterPro" id="IPR017871">
    <property type="entry name" value="ABC_transporter-like_CS"/>
</dbReference>
<dbReference type="EMBL" id="PDEQ01000004">
    <property type="protein sequence ID" value="PEN13625.1"/>
    <property type="molecule type" value="Genomic_DNA"/>
</dbReference>
<proteinExistence type="inferred from homology"/>
<dbReference type="AlphaFoldDB" id="A0A2A8CY51"/>
<evidence type="ECO:0000313" key="6">
    <source>
        <dbReference type="EMBL" id="PEN13625.1"/>
    </source>
</evidence>
<keyword evidence="3 6" id="KW-0067">ATP-binding</keyword>
<keyword evidence="7" id="KW-1185">Reference proteome</keyword>
<dbReference type="OrthoDB" id="9769100at2"/>
<feature type="domain" description="ABC transporter" evidence="5">
    <location>
        <begin position="20"/>
        <end position="243"/>
    </location>
</feature>
<dbReference type="SUPFAM" id="SSF52540">
    <property type="entry name" value="P-loop containing nucleoside triphosphate hydrolases"/>
    <property type="match status" value="1"/>
</dbReference>
<dbReference type="InterPro" id="IPR015854">
    <property type="entry name" value="ABC_transpr_LolD-like"/>
</dbReference>
<dbReference type="PROSITE" id="PS50893">
    <property type="entry name" value="ABC_TRANSPORTER_2"/>
    <property type="match status" value="1"/>
</dbReference>
<dbReference type="InterPro" id="IPR017911">
    <property type="entry name" value="MacB-like_ATP-bd"/>
</dbReference>
<keyword evidence="1" id="KW-0813">Transport</keyword>
<gene>
    <name evidence="6" type="ORF">CRI94_09975</name>
</gene>
<accession>A0A2A8CY51</accession>
<evidence type="ECO:0000256" key="4">
    <source>
        <dbReference type="ARBA" id="ARBA00038388"/>
    </source>
</evidence>
<dbReference type="InterPro" id="IPR003593">
    <property type="entry name" value="AAA+_ATPase"/>
</dbReference>
<evidence type="ECO:0000256" key="1">
    <source>
        <dbReference type="ARBA" id="ARBA00022448"/>
    </source>
</evidence>
<dbReference type="InterPro" id="IPR003439">
    <property type="entry name" value="ABC_transporter-like_ATP-bd"/>
</dbReference>
<dbReference type="GO" id="GO:0016887">
    <property type="term" value="F:ATP hydrolysis activity"/>
    <property type="evidence" value="ECO:0007669"/>
    <property type="project" value="InterPro"/>
</dbReference>
<dbReference type="Gene3D" id="3.40.50.300">
    <property type="entry name" value="P-loop containing nucleotide triphosphate hydrolases"/>
    <property type="match status" value="1"/>
</dbReference>
<dbReference type="PANTHER" id="PTHR24220">
    <property type="entry name" value="IMPORT ATP-BINDING PROTEIN"/>
    <property type="match status" value="1"/>
</dbReference>
<dbReference type="Pfam" id="PF00005">
    <property type="entry name" value="ABC_tran"/>
    <property type="match status" value="1"/>
</dbReference>
<dbReference type="CDD" id="cd03255">
    <property type="entry name" value="ABC_MJ0796_LolCDE_FtsE"/>
    <property type="match status" value="1"/>
</dbReference>
<evidence type="ECO:0000259" key="5">
    <source>
        <dbReference type="PROSITE" id="PS50893"/>
    </source>
</evidence>
<name>A0A2A8CY51_9BACT</name>
<dbReference type="FunFam" id="3.40.50.300:FF:000032">
    <property type="entry name" value="Export ABC transporter ATP-binding protein"/>
    <property type="match status" value="1"/>
</dbReference>